<feature type="compositionally biased region" description="Low complexity" evidence="1">
    <location>
        <begin position="65"/>
        <end position="74"/>
    </location>
</feature>
<accession>A0A813S852</accession>
<feature type="region of interest" description="Disordered" evidence="1">
    <location>
        <begin position="167"/>
        <end position="193"/>
    </location>
</feature>
<feature type="region of interest" description="Disordered" evidence="1">
    <location>
        <begin position="49"/>
        <end position="78"/>
    </location>
</feature>
<feature type="region of interest" description="Disordered" evidence="1">
    <location>
        <begin position="293"/>
        <end position="340"/>
    </location>
</feature>
<proteinExistence type="predicted"/>
<gene>
    <name evidence="2" type="ORF">IZO911_LOCUS6483</name>
</gene>
<name>A0A813S852_9BILA</name>
<evidence type="ECO:0000313" key="2">
    <source>
        <dbReference type="EMBL" id="CAF0792572.1"/>
    </source>
</evidence>
<feature type="region of interest" description="Disordered" evidence="1">
    <location>
        <begin position="247"/>
        <end position="271"/>
    </location>
</feature>
<feature type="compositionally biased region" description="Basic and acidic residues" evidence="1">
    <location>
        <begin position="329"/>
        <end position="340"/>
    </location>
</feature>
<organism evidence="2 3">
    <name type="scientific">Adineta steineri</name>
    <dbReference type="NCBI Taxonomy" id="433720"/>
    <lineage>
        <taxon>Eukaryota</taxon>
        <taxon>Metazoa</taxon>
        <taxon>Spiralia</taxon>
        <taxon>Gnathifera</taxon>
        <taxon>Rotifera</taxon>
        <taxon>Eurotatoria</taxon>
        <taxon>Bdelloidea</taxon>
        <taxon>Adinetida</taxon>
        <taxon>Adinetidae</taxon>
        <taxon>Adineta</taxon>
    </lineage>
</organism>
<feature type="compositionally biased region" description="Low complexity" evidence="1">
    <location>
        <begin position="258"/>
        <end position="271"/>
    </location>
</feature>
<comment type="caution">
    <text evidence="2">The sequence shown here is derived from an EMBL/GenBank/DDBJ whole genome shotgun (WGS) entry which is preliminary data.</text>
</comment>
<reference evidence="2" key="1">
    <citation type="submission" date="2021-02" db="EMBL/GenBank/DDBJ databases">
        <authorList>
            <person name="Nowell W R."/>
        </authorList>
    </citation>
    <scope>NUCLEOTIDE SEQUENCE</scope>
</reference>
<sequence>MQHSRNDTMPFVHAEKFEPVKVYDHPVFGPTPAYIRPLFKNKIKHQKKILSDDSDHENETKITTNDNNNNNNNNVSDHKPFGYVSYKSWRTKHEHLVPVDPLLFSIYTQRSNGSLQSYGQSLYVLHGRQKRDRQISHSERLPTIPPSVTASIEVDIFDENSTSSKHQYNTLHSQSTSSIISEKPSESVSTGNKSHRPILSALHLLRVNSNPTIIQPLSPRTETKITLPASISLIQNASILSSQDSLDTSTSVTIPDALNSPSISLSNSRPSSTIPYQTLSSIIDNPSTIVTPLSKSTTSLHQRKDMSSDDDDDSDDAILSNSDSDNDDDGKQTRGRQEKL</sequence>
<dbReference type="Proteomes" id="UP000663860">
    <property type="component" value="Unassembled WGS sequence"/>
</dbReference>
<protein>
    <submittedName>
        <fullName evidence="2">Uncharacterized protein</fullName>
    </submittedName>
</protein>
<evidence type="ECO:0000256" key="1">
    <source>
        <dbReference type="SAM" id="MobiDB-lite"/>
    </source>
</evidence>
<feature type="compositionally biased region" description="Basic and acidic residues" evidence="1">
    <location>
        <begin position="49"/>
        <end position="60"/>
    </location>
</feature>
<dbReference type="EMBL" id="CAJNOE010000040">
    <property type="protein sequence ID" value="CAF0792572.1"/>
    <property type="molecule type" value="Genomic_DNA"/>
</dbReference>
<dbReference type="AlphaFoldDB" id="A0A813S852"/>
<feature type="compositionally biased region" description="Polar residues" evidence="1">
    <location>
        <begin position="167"/>
        <end position="192"/>
    </location>
</feature>
<evidence type="ECO:0000313" key="3">
    <source>
        <dbReference type="Proteomes" id="UP000663860"/>
    </source>
</evidence>